<proteinExistence type="predicted"/>
<evidence type="ECO:0000313" key="2">
    <source>
        <dbReference type="EMBL" id="MBK0401110.1"/>
    </source>
</evidence>
<evidence type="ECO:0000313" key="3">
    <source>
        <dbReference type="Proteomes" id="UP000655420"/>
    </source>
</evidence>
<name>A0A8J7MA73_9RHOB</name>
<dbReference type="RefSeq" id="WP_200613246.1">
    <property type="nucleotide sequence ID" value="NZ_JAEHHL010000014.1"/>
</dbReference>
<dbReference type="AlphaFoldDB" id="A0A8J7MA73"/>
<dbReference type="InterPro" id="IPR024311">
    <property type="entry name" value="Lipocalin-like"/>
</dbReference>
<dbReference type="Pfam" id="PF13924">
    <property type="entry name" value="Lipocalin_5"/>
    <property type="match status" value="1"/>
</dbReference>
<reference evidence="2" key="1">
    <citation type="submission" date="2020-12" db="EMBL/GenBank/DDBJ databases">
        <title>Bacterial taxonomy.</title>
        <authorList>
            <person name="Pan X."/>
        </authorList>
    </citation>
    <scope>NUCLEOTIDE SEQUENCE</scope>
    <source>
        <strain evidence="2">M0105</strain>
    </source>
</reference>
<organism evidence="2 3">
    <name type="scientific">Thermohalobaculum xanthum</name>
    <dbReference type="NCBI Taxonomy" id="2753746"/>
    <lineage>
        <taxon>Bacteria</taxon>
        <taxon>Pseudomonadati</taxon>
        <taxon>Pseudomonadota</taxon>
        <taxon>Alphaproteobacteria</taxon>
        <taxon>Rhodobacterales</taxon>
        <taxon>Paracoccaceae</taxon>
        <taxon>Thermohalobaculum</taxon>
    </lineage>
</organism>
<accession>A0A8J7MA73</accession>
<protein>
    <submittedName>
        <fullName evidence="2">Lipocalin-like domain-containing protein</fullName>
    </submittedName>
</protein>
<gene>
    <name evidence="2" type="ORF">H0I76_18080</name>
</gene>
<sequence length="144" mass="16070">MTGITPLTGTWELVAWYNETADGRRIYPLGERATGYISYSPDGFVFVHLSAADRALYAVNDPFGGRAEEDSAAIKSQISYAGPYEYHVDHVIHQVTQSSCPNWVGTEQRRRVEFRGEGLRLSATGVLFQGEEVTAIVDWRRARG</sequence>
<dbReference type="Proteomes" id="UP000655420">
    <property type="component" value="Unassembled WGS sequence"/>
</dbReference>
<keyword evidence="3" id="KW-1185">Reference proteome</keyword>
<feature type="domain" description="Lipocalin-like" evidence="1">
    <location>
        <begin position="9"/>
        <end position="141"/>
    </location>
</feature>
<dbReference type="EMBL" id="JAEHHL010000014">
    <property type="protein sequence ID" value="MBK0401110.1"/>
    <property type="molecule type" value="Genomic_DNA"/>
</dbReference>
<evidence type="ECO:0000259" key="1">
    <source>
        <dbReference type="Pfam" id="PF13924"/>
    </source>
</evidence>
<comment type="caution">
    <text evidence="2">The sequence shown here is derived from an EMBL/GenBank/DDBJ whole genome shotgun (WGS) entry which is preliminary data.</text>
</comment>